<dbReference type="PROSITE" id="PS51755">
    <property type="entry name" value="OMPR_PHOB"/>
    <property type="match status" value="1"/>
</dbReference>
<dbReference type="PANTHER" id="PTHR48111">
    <property type="entry name" value="REGULATOR OF RPOS"/>
    <property type="match status" value="1"/>
</dbReference>
<dbReference type="CDD" id="cd00383">
    <property type="entry name" value="trans_reg_C"/>
    <property type="match status" value="1"/>
</dbReference>
<dbReference type="GO" id="GO:0005829">
    <property type="term" value="C:cytosol"/>
    <property type="evidence" value="ECO:0007669"/>
    <property type="project" value="TreeGrafter"/>
</dbReference>
<keyword evidence="5" id="KW-0804">Transcription</keyword>
<reference evidence="10 11" key="1">
    <citation type="submission" date="2013-04" db="EMBL/GenBank/DDBJ databases">
        <title>Oceanococcus atlanticus 22II-S10r2 Genome Sequencing.</title>
        <authorList>
            <person name="Lai Q."/>
            <person name="Li G."/>
            <person name="Shao Z."/>
        </authorList>
    </citation>
    <scope>NUCLEOTIDE SEQUENCE [LARGE SCALE GENOMIC DNA]</scope>
    <source>
        <strain evidence="10 11">22II-S10r2</strain>
    </source>
</reference>
<evidence type="ECO:0000256" key="1">
    <source>
        <dbReference type="ARBA" id="ARBA00022553"/>
    </source>
</evidence>
<evidence type="ECO:0000256" key="7">
    <source>
        <dbReference type="PROSITE-ProRule" id="PRU01091"/>
    </source>
</evidence>
<dbReference type="STRING" id="1317117.ATO7_09857"/>
<dbReference type="SMART" id="SM00862">
    <property type="entry name" value="Trans_reg_C"/>
    <property type="match status" value="1"/>
</dbReference>
<dbReference type="Proteomes" id="UP000192342">
    <property type="component" value="Unassembled WGS sequence"/>
</dbReference>
<protein>
    <submittedName>
        <fullName evidence="10">Response regulator ColR</fullName>
    </submittedName>
</protein>
<dbReference type="GO" id="GO:0006355">
    <property type="term" value="P:regulation of DNA-templated transcription"/>
    <property type="evidence" value="ECO:0007669"/>
    <property type="project" value="InterPro"/>
</dbReference>
<keyword evidence="3" id="KW-0805">Transcription regulation</keyword>
<dbReference type="SMART" id="SM00448">
    <property type="entry name" value="REC"/>
    <property type="match status" value="1"/>
</dbReference>
<dbReference type="RefSeq" id="WP_083561580.1">
    <property type="nucleotide sequence ID" value="NZ_AQQV01000002.1"/>
</dbReference>
<dbReference type="Pfam" id="PF00486">
    <property type="entry name" value="Trans_reg_C"/>
    <property type="match status" value="1"/>
</dbReference>
<feature type="domain" description="OmpR/PhoB-type" evidence="9">
    <location>
        <begin position="125"/>
        <end position="222"/>
    </location>
</feature>
<evidence type="ECO:0000259" key="9">
    <source>
        <dbReference type="PROSITE" id="PS51755"/>
    </source>
</evidence>
<dbReference type="Gene3D" id="1.10.10.10">
    <property type="entry name" value="Winged helix-like DNA-binding domain superfamily/Winged helix DNA-binding domain"/>
    <property type="match status" value="1"/>
</dbReference>
<dbReference type="GO" id="GO:0000976">
    <property type="term" value="F:transcription cis-regulatory region binding"/>
    <property type="evidence" value="ECO:0007669"/>
    <property type="project" value="TreeGrafter"/>
</dbReference>
<keyword evidence="4 7" id="KW-0238">DNA-binding</keyword>
<dbReference type="SUPFAM" id="SSF52172">
    <property type="entry name" value="CheY-like"/>
    <property type="match status" value="1"/>
</dbReference>
<dbReference type="OrthoDB" id="9802426at2"/>
<evidence type="ECO:0000256" key="3">
    <source>
        <dbReference type="ARBA" id="ARBA00023015"/>
    </source>
</evidence>
<dbReference type="InterPro" id="IPR011006">
    <property type="entry name" value="CheY-like_superfamily"/>
</dbReference>
<evidence type="ECO:0000256" key="4">
    <source>
        <dbReference type="ARBA" id="ARBA00023125"/>
    </source>
</evidence>
<evidence type="ECO:0000313" key="10">
    <source>
        <dbReference type="EMBL" id="ORE87337.1"/>
    </source>
</evidence>
<organism evidence="10 11">
    <name type="scientific">Oceanococcus atlanticus</name>
    <dbReference type="NCBI Taxonomy" id="1317117"/>
    <lineage>
        <taxon>Bacteria</taxon>
        <taxon>Pseudomonadati</taxon>
        <taxon>Pseudomonadota</taxon>
        <taxon>Gammaproteobacteria</taxon>
        <taxon>Chromatiales</taxon>
        <taxon>Oceanococcaceae</taxon>
        <taxon>Oceanococcus</taxon>
    </lineage>
</organism>
<dbReference type="PANTHER" id="PTHR48111:SF22">
    <property type="entry name" value="REGULATOR OF RPOS"/>
    <property type="match status" value="1"/>
</dbReference>
<accession>A0A1Y1SEA8</accession>
<dbReference type="Pfam" id="PF00072">
    <property type="entry name" value="Response_reg"/>
    <property type="match status" value="1"/>
</dbReference>
<dbReference type="GO" id="GO:0032993">
    <property type="term" value="C:protein-DNA complex"/>
    <property type="evidence" value="ECO:0007669"/>
    <property type="project" value="TreeGrafter"/>
</dbReference>
<feature type="domain" description="Response regulatory" evidence="8">
    <location>
        <begin position="2"/>
        <end position="117"/>
    </location>
</feature>
<name>A0A1Y1SEA8_9GAMM</name>
<evidence type="ECO:0000256" key="6">
    <source>
        <dbReference type="PROSITE-ProRule" id="PRU00169"/>
    </source>
</evidence>
<comment type="caution">
    <text evidence="10">The sequence shown here is derived from an EMBL/GenBank/DDBJ whole genome shotgun (WGS) entry which is preliminary data.</text>
</comment>
<sequence>MRLLIVEDSADIAANLGAFFEGRGHAVDFAEDGLAGLQLATTLEFDVILLDIMLPGLDGLEFARQLREVEAVGTPILMLTARDTLDDRLAGFRAGGDDYLVKPFSLLEVEARVHSLFKRARGGPQGVLQVADLRFDTRTLELERGGRGIQLKPMARRLLEILLRAHGRAMSREALEHAMWGEDVPEVDALRVHVHALRHAIDGPGEKALLHTIRGVGYRLADLDT</sequence>
<keyword evidence="2" id="KW-0902">Two-component regulatory system</keyword>
<evidence type="ECO:0000256" key="2">
    <source>
        <dbReference type="ARBA" id="ARBA00023012"/>
    </source>
</evidence>
<dbReference type="Gene3D" id="6.10.250.690">
    <property type="match status" value="1"/>
</dbReference>
<dbReference type="CDD" id="cd17574">
    <property type="entry name" value="REC_OmpR"/>
    <property type="match status" value="1"/>
</dbReference>
<dbReference type="InterPro" id="IPR036388">
    <property type="entry name" value="WH-like_DNA-bd_sf"/>
</dbReference>
<dbReference type="InterPro" id="IPR001867">
    <property type="entry name" value="OmpR/PhoB-type_DNA-bd"/>
</dbReference>
<dbReference type="InterPro" id="IPR001789">
    <property type="entry name" value="Sig_transdc_resp-reg_receiver"/>
</dbReference>
<dbReference type="EMBL" id="AQQV01000002">
    <property type="protein sequence ID" value="ORE87337.1"/>
    <property type="molecule type" value="Genomic_DNA"/>
</dbReference>
<feature type="modified residue" description="4-aspartylphosphate" evidence="6">
    <location>
        <position position="51"/>
    </location>
</feature>
<gene>
    <name evidence="10" type="ORF">ATO7_09857</name>
</gene>
<dbReference type="FunFam" id="3.40.50.2300:FF:000001">
    <property type="entry name" value="DNA-binding response regulator PhoB"/>
    <property type="match status" value="1"/>
</dbReference>
<feature type="DNA-binding region" description="OmpR/PhoB-type" evidence="7">
    <location>
        <begin position="125"/>
        <end position="222"/>
    </location>
</feature>
<dbReference type="AlphaFoldDB" id="A0A1Y1SEA8"/>
<dbReference type="Gene3D" id="3.40.50.2300">
    <property type="match status" value="1"/>
</dbReference>
<dbReference type="InterPro" id="IPR039420">
    <property type="entry name" value="WalR-like"/>
</dbReference>
<dbReference type="GO" id="GO:0000156">
    <property type="term" value="F:phosphorelay response regulator activity"/>
    <property type="evidence" value="ECO:0007669"/>
    <property type="project" value="TreeGrafter"/>
</dbReference>
<dbReference type="PROSITE" id="PS50110">
    <property type="entry name" value="RESPONSE_REGULATORY"/>
    <property type="match status" value="1"/>
</dbReference>
<keyword evidence="1 6" id="KW-0597">Phosphoprotein</keyword>
<proteinExistence type="predicted"/>
<evidence type="ECO:0000313" key="11">
    <source>
        <dbReference type="Proteomes" id="UP000192342"/>
    </source>
</evidence>
<evidence type="ECO:0000256" key="5">
    <source>
        <dbReference type="ARBA" id="ARBA00023163"/>
    </source>
</evidence>
<evidence type="ECO:0000259" key="8">
    <source>
        <dbReference type="PROSITE" id="PS50110"/>
    </source>
</evidence>
<keyword evidence="11" id="KW-1185">Reference proteome</keyword>